<gene>
    <name evidence="1" type="ORF">Pyrde_0723</name>
</gene>
<protein>
    <submittedName>
        <fullName evidence="1">Uncharacterized protein</fullName>
    </submittedName>
</protein>
<name>A0A0P0N2F0_9CREN</name>
<dbReference type="KEGG" id="pdl:Pyrde_0723"/>
<dbReference type="Proteomes" id="UP000058613">
    <property type="component" value="Chromosome"/>
</dbReference>
<proteinExistence type="predicted"/>
<sequence>MSRAEATKSTVGDTVPMEVLERVAGELRRFGVRVYVMPDPRGVPDLYIREEDNALLDRLCDEKKLSKAAEELLC</sequence>
<dbReference type="EMBL" id="CP013011">
    <property type="protein sequence ID" value="ALL00773.1"/>
    <property type="molecule type" value="Genomic_DNA"/>
</dbReference>
<accession>A0A0P0N2F0</accession>
<reference evidence="1 2" key="1">
    <citation type="submission" date="2015-10" db="EMBL/GenBank/DDBJ databases">
        <title>Complete genome sequence of hyperthermophilic archaeon Pyrodictium delaneyi Su06.</title>
        <authorList>
            <person name="Jung J.-H."/>
            <person name="Lin J."/>
            <person name="Holden J.F."/>
            <person name="Park C.-S."/>
        </authorList>
    </citation>
    <scope>NUCLEOTIDE SEQUENCE [LARGE SCALE GENOMIC DNA]</scope>
    <source>
        <strain evidence="1 2">Su06</strain>
    </source>
</reference>
<organism evidence="1 2">
    <name type="scientific">Pyrodictium delaneyi</name>
    <dbReference type="NCBI Taxonomy" id="1273541"/>
    <lineage>
        <taxon>Archaea</taxon>
        <taxon>Thermoproteota</taxon>
        <taxon>Thermoprotei</taxon>
        <taxon>Desulfurococcales</taxon>
        <taxon>Pyrodictiaceae</taxon>
        <taxon>Pyrodictium</taxon>
    </lineage>
</organism>
<evidence type="ECO:0000313" key="1">
    <source>
        <dbReference type="EMBL" id="ALL00773.1"/>
    </source>
</evidence>
<dbReference type="AlphaFoldDB" id="A0A0P0N2F0"/>
<evidence type="ECO:0000313" key="2">
    <source>
        <dbReference type="Proteomes" id="UP000058613"/>
    </source>
</evidence>